<name>D8SFY3_SELML</name>
<dbReference type="EMBL" id="GL377618">
    <property type="protein sequence ID" value="EFJ16587.1"/>
    <property type="molecule type" value="Genomic_DNA"/>
</dbReference>
<dbReference type="GO" id="GO:0006355">
    <property type="term" value="P:regulation of DNA-templated transcription"/>
    <property type="evidence" value="ECO:0000318"/>
    <property type="project" value="GO_Central"/>
</dbReference>
<dbReference type="GO" id="GO:0005634">
    <property type="term" value="C:nucleus"/>
    <property type="evidence" value="ECO:0000318"/>
    <property type="project" value="GO_Central"/>
</dbReference>
<dbReference type="OrthoDB" id="757063at2759"/>
<keyword evidence="2" id="KW-0804">Transcription</keyword>
<dbReference type="GeneID" id="9635947"/>
<sequence>MKNSTTNTEPLELRQQPQHQSENSLIAADVQSMDQSSVAAWLDSIANDLLHTMPGVSIEHIMQLLLENLSHCNPHVGSVIKSKLYGLDKPSTSVLNNSSMEISMLTSSSSSVGAAHIQTTDALRPDVLKLSLDSSSSSPSENTNFSAAAAANQFELHRNLQDQGNVIKPPAPTVAAPSSSTAAATSDDEGLQLLALLLQCAEAVSADNFEEANALLPQLSELTSPYGNSVERMAAYFSEAMNARMVNSCLGVYAPLIPEMHKVSSKNTIAAFQVFNSLCPLVKFSHFTANQAILEALDGEDSVHILDLDVMQGLQWPALFHILASRPRGPPRVRLTGLGACSDTLEQTGKRLSEFAASLGLPFEFHGVADKIGNLDPLKLGVRRNEALAVHCLHHSLYDITGSDVKALALLRQLRPKIITTVEQDLSHSGSFLHRFVEALHYYSALFDSLGASLPEDNTERHVVEQQLLSCEIKNILAVGGPARTGEEKFGSWREEFQRAGFRAVALGGNASAQASLLLGMFPCEGFALVEDGELLKLAWKDMCLLTASAWSSS</sequence>
<evidence type="ECO:0000256" key="2">
    <source>
        <dbReference type="ARBA" id="ARBA00023163"/>
    </source>
</evidence>
<dbReference type="PANTHER" id="PTHR31636">
    <property type="entry name" value="OSJNBA0084A10.13 PROTEIN-RELATED"/>
    <property type="match status" value="1"/>
</dbReference>
<dbReference type="FunCoup" id="D8SFY3">
    <property type="interactions" value="917"/>
</dbReference>
<dbReference type="GO" id="GO:0003700">
    <property type="term" value="F:DNA-binding transcription factor activity"/>
    <property type="evidence" value="ECO:0000318"/>
    <property type="project" value="GO_Central"/>
</dbReference>
<feature type="region of interest" description="Disordered" evidence="3">
    <location>
        <begin position="1"/>
        <end position="23"/>
    </location>
</feature>
<keyword evidence="5" id="KW-1185">Reference proteome</keyword>
<dbReference type="Proteomes" id="UP000001514">
    <property type="component" value="Unassembled WGS sequence"/>
</dbReference>
<organism evidence="5">
    <name type="scientific">Selaginella moellendorffii</name>
    <name type="common">Spikemoss</name>
    <dbReference type="NCBI Taxonomy" id="88036"/>
    <lineage>
        <taxon>Eukaryota</taxon>
        <taxon>Viridiplantae</taxon>
        <taxon>Streptophyta</taxon>
        <taxon>Embryophyta</taxon>
        <taxon>Tracheophyta</taxon>
        <taxon>Lycopodiopsida</taxon>
        <taxon>Selaginellales</taxon>
        <taxon>Selaginellaceae</taxon>
        <taxon>Selaginella</taxon>
    </lineage>
</organism>
<dbReference type="InterPro" id="IPR005202">
    <property type="entry name" value="TF_GRAS"/>
</dbReference>
<dbReference type="STRING" id="88036.D8SFY3"/>
<dbReference type="InParanoid" id="D8SFY3"/>
<evidence type="ECO:0000256" key="1">
    <source>
        <dbReference type="ARBA" id="ARBA00023015"/>
    </source>
</evidence>
<evidence type="ECO:0000313" key="4">
    <source>
        <dbReference type="EMBL" id="EFJ16587.1"/>
    </source>
</evidence>
<evidence type="ECO:0000256" key="3">
    <source>
        <dbReference type="SAM" id="MobiDB-lite"/>
    </source>
</evidence>
<accession>D8SFY3</accession>
<dbReference type="PROSITE" id="PS50985">
    <property type="entry name" value="GRAS"/>
    <property type="match status" value="1"/>
</dbReference>
<dbReference type="Pfam" id="PF03514">
    <property type="entry name" value="GRAS"/>
    <property type="match status" value="1"/>
</dbReference>
<proteinExistence type="predicted"/>
<gene>
    <name evidence="4" type="primary">SCR2-2</name>
    <name evidence="4" type="ORF">SELMODRAFT_116328</name>
</gene>
<dbReference type="OMA" id="DNHERYI"/>
<dbReference type="KEGG" id="smo:SELMODRAFT_116328"/>
<reference evidence="4 5" key="1">
    <citation type="journal article" date="2011" name="Science">
        <title>The Selaginella genome identifies genetic changes associated with the evolution of vascular plants.</title>
        <authorList>
            <person name="Banks J.A."/>
            <person name="Nishiyama T."/>
            <person name="Hasebe M."/>
            <person name="Bowman J.L."/>
            <person name="Gribskov M."/>
            <person name="dePamphilis C."/>
            <person name="Albert V.A."/>
            <person name="Aono N."/>
            <person name="Aoyama T."/>
            <person name="Ambrose B.A."/>
            <person name="Ashton N.W."/>
            <person name="Axtell M.J."/>
            <person name="Barker E."/>
            <person name="Barker M.S."/>
            <person name="Bennetzen J.L."/>
            <person name="Bonawitz N.D."/>
            <person name="Chapple C."/>
            <person name="Cheng C."/>
            <person name="Correa L.G."/>
            <person name="Dacre M."/>
            <person name="DeBarry J."/>
            <person name="Dreyer I."/>
            <person name="Elias M."/>
            <person name="Engstrom E.M."/>
            <person name="Estelle M."/>
            <person name="Feng L."/>
            <person name="Finet C."/>
            <person name="Floyd S.K."/>
            <person name="Frommer W.B."/>
            <person name="Fujita T."/>
            <person name="Gramzow L."/>
            <person name="Gutensohn M."/>
            <person name="Harholt J."/>
            <person name="Hattori M."/>
            <person name="Heyl A."/>
            <person name="Hirai T."/>
            <person name="Hiwatashi Y."/>
            <person name="Ishikawa M."/>
            <person name="Iwata M."/>
            <person name="Karol K.G."/>
            <person name="Koehler B."/>
            <person name="Kolukisaoglu U."/>
            <person name="Kubo M."/>
            <person name="Kurata T."/>
            <person name="Lalonde S."/>
            <person name="Li K."/>
            <person name="Li Y."/>
            <person name="Litt A."/>
            <person name="Lyons E."/>
            <person name="Manning G."/>
            <person name="Maruyama T."/>
            <person name="Michael T.P."/>
            <person name="Mikami K."/>
            <person name="Miyazaki S."/>
            <person name="Morinaga S."/>
            <person name="Murata T."/>
            <person name="Mueller-Roeber B."/>
            <person name="Nelson D.R."/>
            <person name="Obara M."/>
            <person name="Oguri Y."/>
            <person name="Olmstead R.G."/>
            <person name="Onodera N."/>
            <person name="Petersen B.L."/>
            <person name="Pils B."/>
            <person name="Prigge M."/>
            <person name="Rensing S.A."/>
            <person name="Riano-Pachon D.M."/>
            <person name="Roberts A.W."/>
            <person name="Sato Y."/>
            <person name="Scheller H.V."/>
            <person name="Schulz B."/>
            <person name="Schulz C."/>
            <person name="Shakirov E.V."/>
            <person name="Shibagaki N."/>
            <person name="Shinohara N."/>
            <person name="Shippen D.E."/>
            <person name="Soerensen I."/>
            <person name="Sotooka R."/>
            <person name="Sugimoto N."/>
            <person name="Sugita M."/>
            <person name="Sumikawa N."/>
            <person name="Tanurdzic M."/>
            <person name="Theissen G."/>
            <person name="Ulvskov P."/>
            <person name="Wakazuki S."/>
            <person name="Weng J.K."/>
            <person name="Willats W.W."/>
            <person name="Wipf D."/>
            <person name="Wolf P.G."/>
            <person name="Yang L."/>
            <person name="Zimmer A.D."/>
            <person name="Zhu Q."/>
            <person name="Mitros T."/>
            <person name="Hellsten U."/>
            <person name="Loque D."/>
            <person name="Otillar R."/>
            <person name="Salamov A."/>
            <person name="Schmutz J."/>
            <person name="Shapiro H."/>
            <person name="Lindquist E."/>
            <person name="Lucas S."/>
            <person name="Rokhsar D."/>
            <person name="Grigoriev I.V."/>
        </authorList>
    </citation>
    <scope>NUCLEOTIDE SEQUENCE [LARGE SCALE GENOMIC DNA]</scope>
</reference>
<dbReference type="eggNOG" id="ENOG502QTMY">
    <property type="taxonomic scope" value="Eukaryota"/>
</dbReference>
<protein>
    <submittedName>
        <fullName evidence="4">Uncharacterized protein SCR2-2</fullName>
    </submittedName>
</protein>
<dbReference type="HOGENOM" id="CLU_011924_7_1_1"/>
<dbReference type="Gramene" id="EFJ16587">
    <property type="protein sequence ID" value="EFJ16587"/>
    <property type="gene ID" value="SELMODRAFT_116328"/>
</dbReference>
<dbReference type="AlphaFoldDB" id="D8SFY3"/>
<evidence type="ECO:0000313" key="5">
    <source>
        <dbReference type="Proteomes" id="UP000001514"/>
    </source>
</evidence>
<keyword evidence="1" id="KW-0805">Transcription regulation</keyword>
<dbReference type="GO" id="GO:0043565">
    <property type="term" value="F:sequence-specific DNA binding"/>
    <property type="evidence" value="ECO:0000318"/>
    <property type="project" value="GO_Central"/>
</dbReference>